<dbReference type="InterPro" id="IPR035376">
    <property type="entry name" value="NigD_C"/>
</dbReference>
<dbReference type="Pfam" id="PF17415">
    <property type="entry name" value="NigD_C"/>
    <property type="match status" value="1"/>
</dbReference>
<dbReference type="EMBL" id="RCXO01000032">
    <property type="protein sequence ID" value="RYT77699.1"/>
    <property type="molecule type" value="Genomic_DNA"/>
</dbReference>
<evidence type="ECO:0000259" key="2">
    <source>
        <dbReference type="Pfam" id="PF17415"/>
    </source>
</evidence>
<dbReference type="Gene3D" id="2.40.50.500">
    <property type="entry name" value="NigD-like N-terminal OB domain"/>
    <property type="match status" value="1"/>
</dbReference>
<proteinExistence type="predicted"/>
<feature type="signal peptide" evidence="1">
    <location>
        <begin position="1"/>
        <end position="26"/>
    </location>
</feature>
<dbReference type="OrthoDB" id="1017066at2"/>
<evidence type="ECO:0000313" key="4">
    <source>
        <dbReference type="Proteomes" id="UP000291191"/>
    </source>
</evidence>
<name>A0A4Q5H821_9BACE</name>
<keyword evidence="4" id="KW-1185">Reference proteome</keyword>
<protein>
    <recommendedName>
        <fullName evidence="2">NigD-like C-terminal domain-containing protein</fullName>
    </recommendedName>
</protein>
<dbReference type="Gene3D" id="2.60.40.2370">
    <property type="entry name" value="NigD-like, C-terminal beta sandwich domain"/>
    <property type="match status" value="1"/>
</dbReference>
<sequence length="229" mass="25505">MKDKLQFPVSLSWLLPMLLCVLVSCSDDDDYYYPSVKLDFLTAQAGADGSLQSILTDEGETLAVVEDASNTRIDANSSLRIVSNYGKATTANGESGAKLYAVLKAISPVPQPEDKFENGIKRDPVNVLSIWMGIDYLNLMLEVKSQNKSHAFHFIEDEIITDIEAGTRIVRLSLYHDDGGDVQAYTKRAYASVPLRQYAEDGINKITVYFSINTYSGKEATYEFEYNPQ</sequence>
<dbReference type="InterPro" id="IPR038179">
    <property type="entry name" value="NigD-like_N_sf"/>
</dbReference>
<feature type="chain" id="PRO_5020697185" description="NigD-like C-terminal domain-containing protein" evidence="1">
    <location>
        <begin position="27"/>
        <end position="229"/>
    </location>
</feature>
<keyword evidence="1" id="KW-0732">Signal</keyword>
<dbReference type="AlphaFoldDB" id="A0A4Q5H821"/>
<accession>A0A4Q5H821</accession>
<gene>
    <name evidence="3" type="ORF">EAJ06_19580</name>
</gene>
<organism evidence="3 4">
    <name type="scientific">Bacteroides intestinalis</name>
    <dbReference type="NCBI Taxonomy" id="329854"/>
    <lineage>
        <taxon>Bacteria</taxon>
        <taxon>Pseudomonadati</taxon>
        <taxon>Bacteroidota</taxon>
        <taxon>Bacteroidia</taxon>
        <taxon>Bacteroidales</taxon>
        <taxon>Bacteroidaceae</taxon>
        <taxon>Bacteroides</taxon>
    </lineage>
</organism>
<comment type="caution">
    <text evidence="3">The sequence shown here is derived from an EMBL/GenBank/DDBJ whole genome shotgun (WGS) entry which is preliminary data.</text>
</comment>
<evidence type="ECO:0000313" key="3">
    <source>
        <dbReference type="EMBL" id="RYT77699.1"/>
    </source>
</evidence>
<dbReference type="InterPro" id="IPR038143">
    <property type="entry name" value="NigD-like_C_dom_sf"/>
</dbReference>
<dbReference type="Proteomes" id="UP000291191">
    <property type="component" value="Unassembled WGS sequence"/>
</dbReference>
<reference evidence="3 4" key="1">
    <citation type="journal article" date="2019" name="Science, e1252229">
        <title>Invertible promoters mediate bacterial phase variation, antibiotic resistance, and host adaptation in the gut.</title>
        <authorList>
            <person name="Jiang X."/>
            <person name="Hall A.B."/>
            <person name="Arthur T.D."/>
            <person name="Plichta D.R."/>
            <person name="Covington C.T."/>
            <person name="Poyet M."/>
            <person name="Crothers J."/>
            <person name="Moses P.L."/>
            <person name="Tolonen A.C."/>
            <person name="Vlamakis H."/>
            <person name="Alm E.J."/>
            <person name="Xavier R.J."/>
        </authorList>
    </citation>
    <scope>NUCLEOTIDE SEQUENCE [LARGE SCALE GENOMIC DNA]</scope>
    <source>
        <strain evidence="4">bf_0095</strain>
    </source>
</reference>
<dbReference type="RefSeq" id="WP_130070234.1">
    <property type="nucleotide sequence ID" value="NZ_RCXO01000032.1"/>
</dbReference>
<feature type="domain" description="NigD-like C-terminal" evidence="2">
    <location>
        <begin position="109"/>
        <end position="226"/>
    </location>
</feature>
<evidence type="ECO:0000256" key="1">
    <source>
        <dbReference type="SAM" id="SignalP"/>
    </source>
</evidence>
<dbReference type="PROSITE" id="PS51257">
    <property type="entry name" value="PROKAR_LIPOPROTEIN"/>
    <property type="match status" value="1"/>
</dbReference>